<feature type="region of interest" description="Disordered" evidence="1">
    <location>
        <begin position="1"/>
        <end position="33"/>
    </location>
</feature>
<protein>
    <submittedName>
        <fullName evidence="2">Uncharacterized protein</fullName>
    </submittedName>
</protein>
<gene>
    <name evidence="2" type="ORF">CBRE1094_LOCUS24933</name>
</gene>
<proteinExistence type="predicted"/>
<name>A0A7S2MFJ2_9EUKA</name>
<feature type="compositionally biased region" description="Low complexity" evidence="1">
    <location>
        <begin position="136"/>
        <end position="150"/>
    </location>
</feature>
<organism evidence="2">
    <name type="scientific">Haptolina brevifila</name>
    <dbReference type="NCBI Taxonomy" id="156173"/>
    <lineage>
        <taxon>Eukaryota</taxon>
        <taxon>Haptista</taxon>
        <taxon>Haptophyta</taxon>
        <taxon>Prymnesiophyceae</taxon>
        <taxon>Prymnesiales</taxon>
        <taxon>Prymnesiaceae</taxon>
        <taxon>Haptolina</taxon>
    </lineage>
</organism>
<evidence type="ECO:0000313" key="2">
    <source>
        <dbReference type="EMBL" id="CAD9480411.1"/>
    </source>
</evidence>
<feature type="compositionally biased region" description="Gly residues" evidence="1">
    <location>
        <begin position="8"/>
        <end position="19"/>
    </location>
</feature>
<dbReference type="AlphaFoldDB" id="A0A7S2MFJ2"/>
<evidence type="ECO:0000256" key="1">
    <source>
        <dbReference type="SAM" id="MobiDB-lite"/>
    </source>
</evidence>
<dbReference type="EMBL" id="HBGU01045802">
    <property type="protein sequence ID" value="CAD9480411.1"/>
    <property type="molecule type" value="Transcribed_RNA"/>
</dbReference>
<reference evidence="2" key="1">
    <citation type="submission" date="2021-01" db="EMBL/GenBank/DDBJ databases">
        <authorList>
            <person name="Corre E."/>
            <person name="Pelletier E."/>
            <person name="Niang G."/>
            <person name="Scheremetjew M."/>
            <person name="Finn R."/>
            <person name="Kale V."/>
            <person name="Holt S."/>
            <person name="Cochrane G."/>
            <person name="Meng A."/>
            <person name="Brown T."/>
            <person name="Cohen L."/>
        </authorList>
    </citation>
    <scope>NUCLEOTIDE SEQUENCE</scope>
    <source>
        <strain evidence="2">UTEX LB 985</strain>
    </source>
</reference>
<sequence>MPPRMSGEGDGGGSGGGSGDPMTGSGSLSGTFHLPASSQAGVAQIHGHGVAASSVLHAMQAGYSTHGSHPSNTSNWQMAALEARPDAQDDLHPAGRPAHALIGSSSRIAALRRARALQRILARLLRDGAAAAGVAPPAGGHHARNGRAGAIAVPSPSPI</sequence>
<accession>A0A7S2MFJ2</accession>
<feature type="region of interest" description="Disordered" evidence="1">
    <location>
        <begin position="136"/>
        <end position="159"/>
    </location>
</feature>